<comment type="caution">
    <text evidence="4">The sequence shown here is derived from an EMBL/GenBank/DDBJ whole genome shotgun (WGS) entry which is preliminary data.</text>
</comment>
<dbReference type="CDD" id="cd13778">
    <property type="entry name" value="Aar2_C"/>
    <property type="match status" value="1"/>
</dbReference>
<dbReference type="InterPro" id="IPR007946">
    <property type="entry name" value="AAR2"/>
</dbReference>
<evidence type="ECO:0000313" key="5">
    <source>
        <dbReference type="Proteomes" id="UP001211907"/>
    </source>
</evidence>
<proteinExistence type="inferred from homology"/>
<feature type="domain" description="AAR2 C-terminal" evidence="2">
    <location>
        <begin position="186"/>
        <end position="351"/>
    </location>
</feature>
<dbReference type="AlphaFoldDB" id="A0AAD5XIS9"/>
<dbReference type="InterPro" id="IPR038514">
    <property type="entry name" value="AAR2_C_sf"/>
</dbReference>
<evidence type="ECO:0000259" key="3">
    <source>
        <dbReference type="Pfam" id="PF20981"/>
    </source>
</evidence>
<dbReference type="GO" id="GO:0000244">
    <property type="term" value="P:spliceosomal tri-snRNP complex assembly"/>
    <property type="evidence" value="ECO:0007669"/>
    <property type="project" value="TreeGrafter"/>
</dbReference>
<name>A0AAD5XIS9_9FUNG</name>
<evidence type="ECO:0000256" key="1">
    <source>
        <dbReference type="ARBA" id="ARBA00006281"/>
    </source>
</evidence>
<protein>
    <submittedName>
        <fullName evidence="4">A1-alpha2 repression</fullName>
    </submittedName>
</protein>
<feature type="domain" description="AAR2 N-terminal" evidence="3">
    <location>
        <begin position="15"/>
        <end position="59"/>
    </location>
</feature>
<accession>A0AAD5XIS9</accession>
<dbReference type="PANTHER" id="PTHR12689:SF4">
    <property type="entry name" value="PROTEIN AAR2 HOMOLOG"/>
    <property type="match status" value="1"/>
</dbReference>
<comment type="similarity">
    <text evidence="1">Belongs to the AAR2 family.</text>
</comment>
<gene>
    <name evidence="4" type="primary">AAR2</name>
    <name evidence="4" type="ORF">HK100_007109</name>
</gene>
<reference evidence="4" key="1">
    <citation type="submission" date="2020-05" db="EMBL/GenBank/DDBJ databases">
        <title>Phylogenomic resolution of chytrid fungi.</title>
        <authorList>
            <person name="Stajich J.E."/>
            <person name="Amses K."/>
            <person name="Simmons R."/>
            <person name="Seto K."/>
            <person name="Myers J."/>
            <person name="Bonds A."/>
            <person name="Quandt C.A."/>
            <person name="Barry K."/>
            <person name="Liu P."/>
            <person name="Grigoriev I."/>
            <person name="Longcore J.E."/>
            <person name="James T.Y."/>
        </authorList>
    </citation>
    <scope>NUCLEOTIDE SEQUENCE</scope>
    <source>
        <strain evidence="4">JEL0513</strain>
    </source>
</reference>
<dbReference type="Proteomes" id="UP001211907">
    <property type="component" value="Unassembled WGS sequence"/>
</dbReference>
<dbReference type="InterPro" id="IPR033647">
    <property type="entry name" value="Aar2_N"/>
</dbReference>
<dbReference type="PANTHER" id="PTHR12689">
    <property type="entry name" value="A1 CISTRON SPLICING FACTOR AAR2-RELATED"/>
    <property type="match status" value="1"/>
</dbReference>
<sequence>MNIDQETAKRLLANGAIMLLMDFPVDLSFGIDLNEWQTGPRFKGLKLIPPGFHFIHYRSVIYVGQWNTSDEDITTESDLDPDHVARLKYNILEFEANLGAYPLIPHPQQPVPTFQKWLRLTNFINEQLVNKLLPNSKKVSSLVSSSRFSELDGTIQGINIKNNNNRFSERETTDSTAVQNIIEIKFSVIDLKHSFPENSAPEQRTKYWLDKSYLLKNLLKYTWKGDYKALLGELQFSFVLFLVGQVYDGLEQWKSIVKLLCTSKEALADTSLVSSLFFDFISCLYAQLEECPDDFFVDALSSSNFLREAIVDLVCNIRDPDTCDRVPNPQLEQKLSLFVNFVSERFKWDLEKAVHEKWAFDENEEGEFAPVIAEEI</sequence>
<dbReference type="Gene3D" id="2.60.34.20">
    <property type="match status" value="1"/>
</dbReference>
<dbReference type="InterPro" id="IPR033648">
    <property type="entry name" value="AAR2_C"/>
</dbReference>
<evidence type="ECO:0000313" key="4">
    <source>
        <dbReference type="EMBL" id="KAJ3130953.1"/>
    </source>
</evidence>
<feature type="domain" description="AAR2 N-terminal" evidence="3">
    <location>
        <begin position="61"/>
        <end position="134"/>
    </location>
</feature>
<keyword evidence="5" id="KW-1185">Reference proteome</keyword>
<dbReference type="Pfam" id="PF05282">
    <property type="entry name" value="AAR2"/>
    <property type="match status" value="1"/>
</dbReference>
<dbReference type="CDD" id="cd13777">
    <property type="entry name" value="Aar2_N"/>
    <property type="match status" value="1"/>
</dbReference>
<dbReference type="InterPro" id="IPR038516">
    <property type="entry name" value="AAR2_N_sf"/>
</dbReference>
<organism evidence="4 5">
    <name type="scientific">Physocladia obscura</name>
    <dbReference type="NCBI Taxonomy" id="109957"/>
    <lineage>
        <taxon>Eukaryota</taxon>
        <taxon>Fungi</taxon>
        <taxon>Fungi incertae sedis</taxon>
        <taxon>Chytridiomycota</taxon>
        <taxon>Chytridiomycota incertae sedis</taxon>
        <taxon>Chytridiomycetes</taxon>
        <taxon>Chytridiales</taxon>
        <taxon>Chytriomycetaceae</taxon>
        <taxon>Physocladia</taxon>
    </lineage>
</organism>
<dbReference type="EMBL" id="JADGJH010000333">
    <property type="protein sequence ID" value="KAJ3130953.1"/>
    <property type="molecule type" value="Genomic_DNA"/>
</dbReference>
<dbReference type="Gene3D" id="1.25.40.550">
    <property type="entry name" value="Aar2, C-terminal domain-like"/>
    <property type="match status" value="1"/>
</dbReference>
<evidence type="ECO:0000259" key="2">
    <source>
        <dbReference type="Pfam" id="PF05282"/>
    </source>
</evidence>
<dbReference type="Pfam" id="PF20981">
    <property type="entry name" value="AAR2_1st"/>
    <property type="match status" value="2"/>
</dbReference>